<dbReference type="SUPFAM" id="SSF81383">
    <property type="entry name" value="F-box domain"/>
    <property type="match status" value="1"/>
</dbReference>
<dbReference type="InParanoid" id="A0A7J7D4I9"/>
<protein>
    <submittedName>
        <fullName evidence="2">Galactose oxidase/kelch repeat superfamily protein isoform 1</fullName>
    </submittedName>
</protein>
<dbReference type="Pfam" id="PF00646">
    <property type="entry name" value="F-box"/>
    <property type="match status" value="1"/>
</dbReference>
<dbReference type="EMBL" id="JAAARO010000010">
    <property type="protein sequence ID" value="KAF5741252.1"/>
    <property type="molecule type" value="Genomic_DNA"/>
</dbReference>
<dbReference type="PANTHER" id="PTHR47712">
    <property type="entry name" value="OS09G0555300 PROTEIN"/>
    <property type="match status" value="1"/>
</dbReference>
<dbReference type="Gene3D" id="2.120.10.80">
    <property type="entry name" value="Kelch-type beta propeller"/>
    <property type="match status" value="1"/>
</dbReference>
<dbReference type="AlphaFoldDB" id="A0A7J7D4I9"/>
<dbReference type="OrthoDB" id="1882349at2759"/>
<dbReference type="SMART" id="SM00256">
    <property type="entry name" value="FBOX"/>
    <property type="match status" value="1"/>
</dbReference>
<organism evidence="2 3">
    <name type="scientific">Tripterygium wilfordii</name>
    <name type="common">Thunder God vine</name>
    <dbReference type="NCBI Taxonomy" id="458696"/>
    <lineage>
        <taxon>Eukaryota</taxon>
        <taxon>Viridiplantae</taxon>
        <taxon>Streptophyta</taxon>
        <taxon>Embryophyta</taxon>
        <taxon>Tracheophyta</taxon>
        <taxon>Spermatophyta</taxon>
        <taxon>Magnoliopsida</taxon>
        <taxon>eudicotyledons</taxon>
        <taxon>Gunneridae</taxon>
        <taxon>Pentapetalae</taxon>
        <taxon>rosids</taxon>
        <taxon>fabids</taxon>
        <taxon>Celastrales</taxon>
        <taxon>Celastraceae</taxon>
        <taxon>Tripterygium</taxon>
    </lineage>
</organism>
<dbReference type="InterPro" id="IPR036047">
    <property type="entry name" value="F-box-like_dom_sf"/>
</dbReference>
<dbReference type="FunCoup" id="A0A7J7D4I9">
    <property type="interactions" value="132"/>
</dbReference>
<evidence type="ECO:0000259" key="1">
    <source>
        <dbReference type="PROSITE" id="PS50181"/>
    </source>
</evidence>
<dbReference type="Gene3D" id="1.20.1280.50">
    <property type="match status" value="1"/>
</dbReference>
<comment type="caution">
    <text evidence="2">The sequence shown here is derived from an EMBL/GenBank/DDBJ whole genome shotgun (WGS) entry which is preliminary data.</text>
</comment>
<accession>A0A7J7D4I9</accession>
<dbReference type="InterPro" id="IPR001810">
    <property type="entry name" value="F-box_dom"/>
</dbReference>
<reference evidence="2 3" key="1">
    <citation type="journal article" date="2020" name="Nat. Commun.">
        <title>Genome of Tripterygium wilfordii and identification of cytochrome P450 involved in triptolide biosynthesis.</title>
        <authorList>
            <person name="Tu L."/>
            <person name="Su P."/>
            <person name="Zhang Z."/>
            <person name="Gao L."/>
            <person name="Wang J."/>
            <person name="Hu T."/>
            <person name="Zhou J."/>
            <person name="Zhang Y."/>
            <person name="Zhao Y."/>
            <person name="Liu Y."/>
            <person name="Song Y."/>
            <person name="Tong Y."/>
            <person name="Lu Y."/>
            <person name="Yang J."/>
            <person name="Xu C."/>
            <person name="Jia M."/>
            <person name="Peters R.J."/>
            <person name="Huang L."/>
            <person name="Gao W."/>
        </authorList>
    </citation>
    <scope>NUCLEOTIDE SEQUENCE [LARGE SCALE GENOMIC DNA]</scope>
    <source>
        <strain evidence="3">cv. XIE 37</strain>
        <tissue evidence="2">Leaf</tissue>
    </source>
</reference>
<feature type="domain" description="F-box" evidence="1">
    <location>
        <begin position="5"/>
        <end position="58"/>
    </location>
</feature>
<dbReference type="PROSITE" id="PS50181">
    <property type="entry name" value="FBOX"/>
    <property type="match status" value="1"/>
</dbReference>
<dbReference type="PANTHER" id="PTHR47712:SF3">
    <property type="entry name" value="F-BOX DOMAIN-CONTAINING PROTEIN"/>
    <property type="match status" value="1"/>
</dbReference>
<sequence>MSSEYSAFTTLSDELTEHILSLLPIPSLLRASAVCNHWRSLISSPLFPHRNHLPWFFLLGLHNTSSKNHQSFAFDPISHSWFRLPAPTLLTSSYPPSASHGFLFTTADQFSFSPVINPRWTSTSPLRFPRINPLFAALPDSSADRFLVVGGVRFIGGLVDIEDHPLATEIYNSSLNSWELCPPLPEDFVSQSLSSALFGNRFYVFEIHSCFMSYFDLDNRVWSQIQMLRPPGVIFSFLIACKGMLVLAGMCNSPTSLNLWKIEESTMELSEIAIMPLDLLYGLIDSEEDDKFACLKCVGMGNLIYVFNDEYHKKFPACVCEIDSVKGSCSWRRLPQLPLPVNKFHKVISFSSTVSGADFLRR</sequence>
<gene>
    <name evidence="2" type="ORF">HS088_TW10G00248</name>
</gene>
<keyword evidence="3" id="KW-1185">Reference proteome</keyword>
<dbReference type="InterPro" id="IPR015915">
    <property type="entry name" value="Kelch-typ_b-propeller"/>
</dbReference>
<dbReference type="Proteomes" id="UP000593562">
    <property type="component" value="Unassembled WGS sequence"/>
</dbReference>
<name>A0A7J7D4I9_TRIWF</name>
<evidence type="ECO:0000313" key="3">
    <source>
        <dbReference type="Proteomes" id="UP000593562"/>
    </source>
</evidence>
<dbReference type="SUPFAM" id="SSF117281">
    <property type="entry name" value="Kelch motif"/>
    <property type="match status" value="1"/>
</dbReference>
<proteinExistence type="predicted"/>
<evidence type="ECO:0000313" key="2">
    <source>
        <dbReference type="EMBL" id="KAF5741252.1"/>
    </source>
</evidence>